<protein>
    <submittedName>
        <fullName evidence="2">N-alpha-acetyltransferase 38, NatC auxiliary subunit</fullName>
    </submittedName>
</protein>
<dbReference type="CDD" id="cd06168">
    <property type="entry name" value="LSMD1"/>
    <property type="match status" value="1"/>
</dbReference>
<feature type="domain" description="Sm" evidence="1">
    <location>
        <begin position="8"/>
        <end position="79"/>
    </location>
</feature>
<comment type="caution">
    <text evidence="2">The sequence shown here is derived from an EMBL/GenBank/DDBJ whole genome shotgun (WGS) entry which is preliminary data.</text>
</comment>
<name>A0AAD5Y384_9FUNG</name>
<dbReference type="Pfam" id="PF01423">
    <property type="entry name" value="LSM"/>
    <property type="match status" value="1"/>
</dbReference>
<evidence type="ECO:0000313" key="2">
    <source>
        <dbReference type="EMBL" id="KAJ3226096.1"/>
    </source>
</evidence>
<organism evidence="2 3">
    <name type="scientific">Clydaea vesicula</name>
    <dbReference type="NCBI Taxonomy" id="447962"/>
    <lineage>
        <taxon>Eukaryota</taxon>
        <taxon>Fungi</taxon>
        <taxon>Fungi incertae sedis</taxon>
        <taxon>Chytridiomycota</taxon>
        <taxon>Chytridiomycota incertae sedis</taxon>
        <taxon>Chytridiomycetes</taxon>
        <taxon>Lobulomycetales</taxon>
        <taxon>Lobulomycetaceae</taxon>
        <taxon>Clydaea</taxon>
    </lineage>
</organism>
<proteinExistence type="predicted"/>
<dbReference type="SUPFAM" id="SSF50182">
    <property type="entry name" value="Sm-like ribonucleoproteins"/>
    <property type="match status" value="1"/>
</dbReference>
<dbReference type="PANTHER" id="PTHR10701">
    <property type="entry name" value="SMALL NUCLEAR RIBONUCLEOPROTEIN-ASSOCIATED PROTEIN B AND N"/>
    <property type="match status" value="1"/>
</dbReference>
<gene>
    <name evidence="2" type="primary">LSMD1</name>
    <name evidence="2" type="ORF">HK099_005565</name>
</gene>
<dbReference type="GO" id="GO:0031417">
    <property type="term" value="C:NatC complex"/>
    <property type="evidence" value="ECO:0007669"/>
    <property type="project" value="InterPro"/>
</dbReference>
<evidence type="ECO:0000313" key="3">
    <source>
        <dbReference type="Proteomes" id="UP001211065"/>
    </source>
</evidence>
<dbReference type="GO" id="GO:0003723">
    <property type="term" value="F:RNA binding"/>
    <property type="evidence" value="ECO:0007669"/>
    <property type="project" value="InterPro"/>
</dbReference>
<dbReference type="InterPro" id="IPR047575">
    <property type="entry name" value="Sm"/>
</dbReference>
<dbReference type="PROSITE" id="PS52002">
    <property type="entry name" value="SM"/>
    <property type="match status" value="1"/>
</dbReference>
<keyword evidence="3" id="KW-1185">Reference proteome</keyword>
<dbReference type="PANTHER" id="PTHR10701:SF5">
    <property type="entry name" value="N-ALPHA-ACETYLTRANSFERASE 38, NATC AUXILIARY SUBUNIT"/>
    <property type="match status" value="1"/>
</dbReference>
<dbReference type="InterPro" id="IPR034110">
    <property type="entry name" value="LSMD1_Sm"/>
</dbReference>
<evidence type="ECO:0000259" key="1">
    <source>
        <dbReference type="PROSITE" id="PS52002"/>
    </source>
</evidence>
<accession>A0AAD5Y384</accession>
<dbReference type="AlphaFoldDB" id="A0AAD5Y384"/>
<reference evidence="2" key="1">
    <citation type="submission" date="2020-05" db="EMBL/GenBank/DDBJ databases">
        <title>Phylogenomic resolution of chytrid fungi.</title>
        <authorList>
            <person name="Stajich J.E."/>
            <person name="Amses K."/>
            <person name="Simmons R."/>
            <person name="Seto K."/>
            <person name="Myers J."/>
            <person name="Bonds A."/>
            <person name="Quandt C.A."/>
            <person name="Barry K."/>
            <person name="Liu P."/>
            <person name="Grigoriev I."/>
            <person name="Longcore J.E."/>
            <person name="James T.Y."/>
        </authorList>
    </citation>
    <scope>NUCLEOTIDE SEQUENCE</scope>
    <source>
        <strain evidence="2">JEL0476</strain>
    </source>
</reference>
<dbReference type="InterPro" id="IPR050914">
    <property type="entry name" value="snRNP_SmB/NAA38-like"/>
</dbReference>
<dbReference type="Proteomes" id="UP001211065">
    <property type="component" value="Unassembled WGS sequence"/>
</dbReference>
<dbReference type="InterPro" id="IPR010920">
    <property type="entry name" value="LSM_dom_sf"/>
</dbReference>
<dbReference type="SMART" id="SM00651">
    <property type="entry name" value="Sm"/>
    <property type="match status" value="1"/>
</dbReference>
<sequence length="83" mass="9412">MEKNPLAEFKTLIKSYMNQRTKVYITDGRTFEGLLMCTDRDCNLILSGTMEVKDGIERHIGLTMIPGKHITEVLSDADESIYA</sequence>
<dbReference type="InterPro" id="IPR001163">
    <property type="entry name" value="Sm_dom_euk/arc"/>
</dbReference>
<dbReference type="EMBL" id="JADGJW010000044">
    <property type="protein sequence ID" value="KAJ3226096.1"/>
    <property type="molecule type" value="Genomic_DNA"/>
</dbReference>
<dbReference type="Gene3D" id="2.30.30.100">
    <property type="match status" value="1"/>
</dbReference>